<dbReference type="RefSeq" id="XP_041223752.1">
    <property type="nucleotide sequence ID" value="XM_041377189.1"/>
</dbReference>
<reference evidence="2" key="1">
    <citation type="journal article" date="2020" name="New Phytol.">
        <title>Comparative genomics reveals dynamic genome evolution in host specialist ectomycorrhizal fungi.</title>
        <authorList>
            <person name="Lofgren L.A."/>
            <person name="Nguyen N.H."/>
            <person name="Vilgalys R."/>
            <person name="Ruytinx J."/>
            <person name="Liao H.L."/>
            <person name="Branco S."/>
            <person name="Kuo A."/>
            <person name="LaButti K."/>
            <person name="Lipzen A."/>
            <person name="Andreopoulos W."/>
            <person name="Pangilinan J."/>
            <person name="Riley R."/>
            <person name="Hundley H."/>
            <person name="Na H."/>
            <person name="Barry K."/>
            <person name="Grigoriev I.V."/>
            <person name="Stajich J.E."/>
            <person name="Kennedy P.G."/>
        </authorList>
    </citation>
    <scope>NUCLEOTIDE SEQUENCE</scope>
    <source>
        <strain evidence="2">FC203</strain>
    </source>
</reference>
<comment type="caution">
    <text evidence="2">The sequence shown here is derived from an EMBL/GenBank/DDBJ whole genome shotgun (WGS) entry which is preliminary data.</text>
</comment>
<dbReference type="Proteomes" id="UP001195769">
    <property type="component" value="Unassembled WGS sequence"/>
</dbReference>
<dbReference type="EMBL" id="JABBWK010000041">
    <property type="protein sequence ID" value="KAG1898176.1"/>
    <property type="molecule type" value="Genomic_DNA"/>
</dbReference>
<dbReference type="AlphaFoldDB" id="A0AAD4E1W2"/>
<organism evidence="2 3">
    <name type="scientific">Suillus fuscotomentosus</name>
    <dbReference type="NCBI Taxonomy" id="1912939"/>
    <lineage>
        <taxon>Eukaryota</taxon>
        <taxon>Fungi</taxon>
        <taxon>Dikarya</taxon>
        <taxon>Basidiomycota</taxon>
        <taxon>Agaricomycotina</taxon>
        <taxon>Agaricomycetes</taxon>
        <taxon>Agaricomycetidae</taxon>
        <taxon>Boletales</taxon>
        <taxon>Suillineae</taxon>
        <taxon>Suillaceae</taxon>
        <taxon>Suillus</taxon>
    </lineage>
</organism>
<gene>
    <name evidence="2" type="ORF">F5891DRAFT_982076</name>
</gene>
<accession>A0AAD4E1W2</accession>
<feature type="compositionally biased region" description="Polar residues" evidence="1">
    <location>
        <begin position="130"/>
        <end position="162"/>
    </location>
</feature>
<evidence type="ECO:0000256" key="1">
    <source>
        <dbReference type="SAM" id="MobiDB-lite"/>
    </source>
</evidence>
<name>A0AAD4E1W2_9AGAM</name>
<feature type="compositionally biased region" description="Polar residues" evidence="1">
    <location>
        <begin position="107"/>
        <end position="116"/>
    </location>
</feature>
<evidence type="ECO:0000313" key="3">
    <source>
        <dbReference type="Proteomes" id="UP001195769"/>
    </source>
</evidence>
<dbReference type="GeneID" id="64671487"/>
<sequence>MVLLDSSRALYIDLMLNYPNNNLIYYISKYTDSGDQSSLKVGIGTGMGNPCGSRVWIPLIHPSLCLWTLTGFANPTITPSMFCKRVSKLTEKAAQAIAEGGQKLKQKVSTGSQETLQAKKAKNVPLTSKKAATTSRTDPSTSEDSTIQAPVPRVSSQRATVQTEEEDNASLANAIVVESSDTSSDMSIKAPESDAEASDNELGKSPT</sequence>
<feature type="region of interest" description="Disordered" evidence="1">
    <location>
        <begin position="100"/>
        <end position="207"/>
    </location>
</feature>
<protein>
    <submittedName>
        <fullName evidence="2">Uncharacterized protein</fullName>
    </submittedName>
</protein>
<evidence type="ECO:0000313" key="2">
    <source>
        <dbReference type="EMBL" id="KAG1898176.1"/>
    </source>
</evidence>
<proteinExistence type="predicted"/>
<keyword evidence="3" id="KW-1185">Reference proteome</keyword>